<feature type="region of interest" description="Disordered" evidence="1">
    <location>
        <begin position="22"/>
        <end position="43"/>
    </location>
</feature>
<comment type="caution">
    <text evidence="2">The sequence shown here is derived from an EMBL/GenBank/DDBJ whole genome shotgun (WGS) entry which is preliminary data.</text>
</comment>
<reference evidence="2" key="1">
    <citation type="journal article" date="2016" name="Front. Microbiol.">
        <title>Genome Sequence of the Piezophilic, Mesophilic Sulfate-Reducing Bacterium Desulfovibrio indicus J2T.</title>
        <authorList>
            <person name="Cao J."/>
            <person name="Maignien L."/>
            <person name="Shao Z."/>
            <person name="Alain K."/>
            <person name="Jebbar M."/>
        </authorList>
    </citation>
    <scope>NUCLEOTIDE SEQUENCE</scope>
    <source>
        <strain evidence="2">DSM 16372</strain>
    </source>
</reference>
<proteinExistence type="predicted"/>
<organism evidence="2 3">
    <name type="scientific">Methylobacterium hispanicum</name>
    <dbReference type="NCBI Taxonomy" id="270350"/>
    <lineage>
        <taxon>Bacteria</taxon>
        <taxon>Pseudomonadati</taxon>
        <taxon>Pseudomonadota</taxon>
        <taxon>Alphaproteobacteria</taxon>
        <taxon>Hyphomicrobiales</taxon>
        <taxon>Methylobacteriaceae</taxon>
        <taxon>Methylobacterium</taxon>
    </lineage>
</organism>
<accession>A0AAV4ZQ88</accession>
<keyword evidence="3" id="KW-1185">Reference proteome</keyword>
<sequence length="80" mass="8649">MTKTRRSVQRGPVVLNDNTILSKARRPHAEHAASSLMETLDGPLPGTLLVQLSRLHRSEQARLSATEAGPAEIADGPRRG</sequence>
<protein>
    <submittedName>
        <fullName evidence="2">Uncharacterized protein</fullName>
    </submittedName>
</protein>
<reference evidence="2" key="2">
    <citation type="submission" date="2021-08" db="EMBL/GenBank/DDBJ databases">
        <authorList>
            <person name="Tani A."/>
            <person name="Ola A."/>
            <person name="Ogura Y."/>
            <person name="Katsura K."/>
            <person name="Hayashi T."/>
        </authorList>
    </citation>
    <scope>NUCLEOTIDE SEQUENCE</scope>
    <source>
        <strain evidence="2">DSM 16372</strain>
    </source>
</reference>
<evidence type="ECO:0000256" key="1">
    <source>
        <dbReference type="SAM" id="MobiDB-lite"/>
    </source>
</evidence>
<dbReference type="EMBL" id="BPQO01000017">
    <property type="protein sequence ID" value="GJD90347.1"/>
    <property type="molecule type" value="Genomic_DNA"/>
</dbReference>
<evidence type="ECO:0000313" key="2">
    <source>
        <dbReference type="EMBL" id="GJD90347.1"/>
    </source>
</evidence>
<dbReference type="RefSeq" id="WP_082772943.1">
    <property type="nucleotide sequence ID" value="NZ_BPQO01000017.1"/>
</dbReference>
<feature type="region of interest" description="Disordered" evidence="1">
    <location>
        <begin position="59"/>
        <end position="80"/>
    </location>
</feature>
<gene>
    <name evidence="2" type="ORF">BHAOGJBA_3885</name>
</gene>
<name>A0AAV4ZQ88_9HYPH</name>
<dbReference type="Proteomes" id="UP001055247">
    <property type="component" value="Unassembled WGS sequence"/>
</dbReference>
<evidence type="ECO:0000313" key="3">
    <source>
        <dbReference type="Proteomes" id="UP001055247"/>
    </source>
</evidence>
<dbReference type="AlphaFoldDB" id="A0AAV4ZQ88"/>